<proteinExistence type="predicted"/>
<protein>
    <submittedName>
        <fullName evidence="2">Uncharacterized protein</fullName>
    </submittedName>
</protein>
<feature type="compositionally biased region" description="Polar residues" evidence="1">
    <location>
        <begin position="1"/>
        <end position="23"/>
    </location>
</feature>
<feature type="non-terminal residue" evidence="2">
    <location>
        <position position="1"/>
    </location>
</feature>
<accession>A0A3P7N9S9</accession>
<evidence type="ECO:0000313" key="2">
    <source>
        <dbReference type="EMBL" id="VDN39354.1"/>
    </source>
</evidence>
<keyword evidence="3" id="KW-1185">Reference proteome</keyword>
<feature type="region of interest" description="Disordered" evidence="1">
    <location>
        <begin position="1"/>
        <end position="62"/>
    </location>
</feature>
<reference evidence="2 3" key="1">
    <citation type="submission" date="2018-11" db="EMBL/GenBank/DDBJ databases">
        <authorList>
            <consortium name="Pathogen Informatics"/>
        </authorList>
    </citation>
    <scope>NUCLEOTIDE SEQUENCE [LARGE SCALE GENOMIC DNA]</scope>
</reference>
<organism evidence="2 3">
    <name type="scientific">Dibothriocephalus latus</name>
    <name type="common">Fish tapeworm</name>
    <name type="synonym">Diphyllobothrium latum</name>
    <dbReference type="NCBI Taxonomy" id="60516"/>
    <lineage>
        <taxon>Eukaryota</taxon>
        <taxon>Metazoa</taxon>
        <taxon>Spiralia</taxon>
        <taxon>Lophotrochozoa</taxon>
        <taxon>Platyhelminthes</taxon>
        <taxon>Cestoda</taxon>
        <taxon>Eucestoda</taxon>
        <taxon>Diphyllobothriidea</taxon>
        <taxon>Diphyllobothriidae</taxon>
        <taxon>Dibothriocephalus</taxon>
    </lineage>
</organism>
<evidence type="ECO:0000256" key="1">
    <source>
        <dbReference type="SAM" id="MobiDB-lite"/>
    </source>
</evidence>
<dbReference type="AlphaFoldDB" id="A0A3P7N9S9"/>
<evidence type="ECO:0000313" key="3">
    <source>
        <dbReference type="Proteomes" id="UP000281553"/>
    </source>
</evidence>
<dbReference type="EMBL" id="UYRU01095239">
    <property type="protein sequence ID" value="VDN39354.1"/>
    <property type="molecule type" value="Genomic_DNA"/>
</dbReference>
<dbReference type="Proteomes" id="UP000281553">
    <property type="component" value="Unassembled WGS sequence"/>
</dbReference>
<sequence>SLDTLTSGASVSAVVATNSTPPTSDHPKLKSPQPTVAGKLSDSEVTTNHQPKGGPLPSVPSRVLPEAPAAQQQTQTQKPKPAIIFNSRVLACNKPLLNGTSTTPAAANGVRPDEIPKAVRIAVVPKAVPSSLHRSSSIPAVQTVWSSSQRFSHCNYYQWRIITLTNPAQSSFIPKGESKNADLGHTLLVYGERNLVSSSSVLVLSFRYHNISPLLLS</sequence>
<name>A0A3P7N9S9_DIBLA</name>
<gene>
    <name evidence="2" type="ORF">DILT_LOCUS17840</name>
</gene>